<evidence type="ECO:0000256" key="1">
    <source>
        <dbReference type="SAM" id="SignalP"/>
    </source>
</evidence>
<accession>A0ABW3V8Y9</accession>
<dbReference type="InterPro" id="IPR017738">
    <property type="entry name" value="T6SS-assoc_VCA0118"/>
</dbReference>
<dbReference type="Proteomes" id="UP001597263">
    <property type="component" value="Unassembled WGS sequence"/>
</dbReference>
<sequence length="194" mass="21012">MRVLILSIASLAAWSGVAIAQTSPQTCANITDSAQRLACFDRFFPENPLPYPPQNWHISETTSAIDGSVQISGFLLPRGSENKIVMLDSIALGLRCQNDVTSAIITTGTSAASETAKVTYSVNSNASQTGYWERSANFLSVGLWSDEESMSFIKQLKNDSTLTVKIDNPPVEAVFDLANVEDLTGKISQACNWE</sequence>
<comment type="caution">
    <text evidence="2">The sequence shown here is derived from an EMBL/GenBank/DDBJ whole genome shotgun (WGS) entry which is preliminary data.</text>
</comment>
<dbReference type="Pfam" id="PF11319">
    <property type="entry name" value="VasI"/>
    <property type="match status" value="1"/>
</dbReference>
<organism evidence="2 3">
    <name type="scientific">Pseudochrobactrum kiredjianiae</name>
    <dbReference type="NCBI Taxonomy" id="386305"/>
    <lineage>
        <taxon>Bacteria</taxon>
        <taxon>Pseudomonadati</taxon>
        <taxon>Pseudomonadota</taxon>
        <taxon>Alphaproteobacteria</taxon>
        <taxon>Hyphomicrobiales</taxon>
        <taxon>Brucellaceae</taxon>
        <taxon>Pseudochrobactrum</taxon>
    </lineage>
</organism>
<keyword evidence="3" id="KW-1185">Reference proteome</keyword>
<dbReference type="RefSeq" id="WP_289387122.1">
    <property type="nucleotide sequence ID" value="NZ_JAUCBM010000004.1"/>
</dbReference>
<gene>
    <name evidence="2" type="ORF">ACFQ35_18500</name>
</gene>
<keyword evidence="1" id="KW-0732">Signal</keyword>
<protein>
    <submittedName>
        <fullName evidence="2">Type VI secretion system-associated protein TagO</fullName>
    </submittedName>
</protein>
<dbReference type="EMBL" id="JBHTMA010000040">
    <property type="protein sequence ID" value="MFD1229139.1"/>
    <property type="molecule type" value="Genomic_DNA"/>
</dbReference>
<feature type="signal peptide" evidence="1">
    <location>
        <begin position="1"/>
        <end position="20"/>
    </location>
</feature>
<reference evidence="3" key="1">
    <citation type="journal article" date="2019" name="Int. J. Syst. Evol. Microbiol.">
        <title>The Global Catalogue of Microorganisms (GCM) 10K type strain sequencing project: providing services to taxonomists for standard genome sequencing and annotation.</title>
        <authorList>
            <consortium name="The Broad Institute Genomics Platform"/>
            <consortium name="The Broad Institute Genome Sequencing Center for Infectious Disease"/>
            <person name="Wu L."/>
            <person name="Ma J."/>
        </authorList>
    </citation>
    <scope>NUCLEOTIDE SEQUENCE [LARGE SCALE GENOMIC DNA]</scope>
    <source>
        <strain evidence="3">CCUG 49584</strain>
    </source>
</reference>
<feature type="chain" id="PRO_5045104017" evidence="1">
    <location>
        <begin position="21"/>
        <end position="194"/>
    </location>
</feature>
<evidence type="ECO:0000313" key="3">
    <source>
        <dbReference type="Proteomes" id="UP001597263"/>
    </source>
</evidence>
<name>A0ABW3V8Y9_9HYPH</name>
<evidence type="ECO:0000313" key="2">
    <source>
        <dbReference type="EMBL" id="MFD1229139.1"/>
    </source>
</evidence>
<proteinExistence type="predicted"/>